<feature type="domain" description="HTH luxR-type" evidence="4">
    <location>
        <begin position="502"/>
        <end position="559"/>
    </location>
</feature>
<evidence type="ECO:0000313" key="5">
    <source>
        <dbReference type="EMBL" id="SMO76862.1"/>
    </source>
</evidence>
<feature type="repeat" description="TPR" evidence="1">
    <location>
        <begin position="102"/>
        <end position="135"/>
    </location>
</feature>
<keyword evidence="3" id="KW-1133">Transmembrane helix</keyword>
<dbReference type="AlphaFoldDB" id="A0A521DZ20"/>
<dbReference type="Gene3D" id="1.10.10.10">
    <property type="entry name" value="Winged helix-like DNA-binding domain superfamily/Winged helix DNA-binding domain"/>
    <property type="match status" value="1"/>
</dbReference>
<gene>
    <name evidence="5" type="ORF">SAMN06265350_10974</name>
</gene>
<evidence type="ECO:0000259" key="4">
    <source>
        <dbReference type="SMART" id="SM00421"/>
    </source>
</evidence>
<dbReference type="Proteomes" id="UP000315971">
    <property type="component" value="Unassembled WGS sequence"/>
</dbReference>
<proteinExistence type="predicted"/>
<evidence type="ECO:0000256" key="3">
    <source>
        <dbReference type="SAM" id="Phobius"/>
    </source>
</evidence>
<reference evidence="5 6" key="1">
    <citation type="submission" date="2017-05" db="EMBL/GenBank/DDBJ databases">
        <authorList>
            <person name="Varghese N."/>
            <person name="Submissions S."/>
        </authorList>
    </citation>
    <scope>NUCLEOTIDE SEQUENCE [LARGE SCALE GENOMIC DNA]</scope>
    <source>
        <strain evidence="5 6">DSM 21342</strain>
    </source>
</reference>
<dbReference type="PANTHER" id="PTHR10098">
    <property type="entry name" value="RAPSYN-RELATED"/>
    <property type="match status" value="1"/>
</dbReference>
<dbReference type="Pfam" id="PF13424">
    <property type="entry name" value="TPR_12"/>
    <property type="match status" value="2"/>
</dbReference>
<dbReference type="GO" id="GO:0006355">
    <property type="term" value="P:regulation of DNA-templated transcription"/>
    <property type="evidence" value="ECO:0007669"/>
    <property type="project" value="InterPro"/>
</dbReference>
<feature type="transmembrane region" description="Helical" evidence="3">
    <location>
        <begin position="375"/>
        <end position="395"/>
    </location>
</feature>
<dbReference type="EMBL" id="FXSZ01000009">
    <property type="protein sequence ID" value="SMO76862.1"/>
    <property type="molecule type" value="Genomic_DNA"/>
</dbReference>
<organism evidence="5 6">
    <name type="scientific">Solitalea koreensis</name>
    <dbReference type="NCBI Taxonomy" id="543615"/>
    <lineage>
        <taxon>Bacteria</taxon>
        <taxon>Pseudomonadati</taxon>
        <taxon>Bacteroidota</taxon>
        <taxon>Sphingobacteriia</taxon>
        <taxon>Sphingobacteriales</taxon>
        <taxon>Sphingobacteriaceae</taxon>
        <taxon>Solitalea</taxon>
    </lineage>
</organism>
<dbReference type="InterPro" id="IPR016032">
    <property type="entry name" value="Sig_transdc_resp-reg_C-effctor"/>
</dbReference>
<dbReference type="Gene3D" id="1.25.40.10">
    <property type="entry name" value="Tetratricopeptide repeat domain"/>
    <property type="match status" value="2"/>
</dbReference>
<dbReference type="PROSITE" id="PS50005">
    <property type="entry name" value="TPR"/>
    <property type="match status" value="4"/>
</dbReference>
<dbReference type="GO" id="GO:0003677">
    <property type="term" value="F:DNA binding"/>
    <property type="evidence" value="ECO:0007669"/>
    <property type="project" value="InterPro"/>
</dbReference>
<feature type="coiled-coil region" evidence="2">
    <location>
        <begin position="400"/>
        <end position="427"/>
    </location>
</feature>
<evidence type="ECO:0000256" key="1">
    <source>
        <dbReference type="PROSITE-ProRule" id="PRU00339"/>
    </source>
</evidence>
<feature type="repeat" description="TPR" evidence="1">
    <location>
        <begin position="226"/>
        <end position="259"/>
    </location>
</feature>
<dbReference type="InterPro" id="IPR019734">
    <property type="entry name" value="TPR_rpt"/>
</dbReference>
<feature type="repeat" description="TPR" evidence="1">
    <location>
        <begin position="140"/>
        <end position="173"/>
    </location>
</feature>
<protein>
    <submittedName>
        <fullName evidence="5">Tfp pilus assembly protein PilF</fullName>
    </submittedName>
</protein>
<dbReference type="Pfam" id="PF13181">
    <property type="entry name" value="TPR_8"/>
    <property type="match status" value="1"/>
</dbReference>
<dbReference type="InterPro" id="IPR000792">
    <property type="entry name" value="Tscrpt_reg_LuxR_C"/>
</dbReference>
<evidence type="ECO:0000256" key="2">
    <source>
        <dbReference type="SAM" id="Coils"/>
    </source>
</evidence>
<name>A0A521DZ20_9SPHI</name>
<keyword evidence="6" id="KW-1185">Reference proteome</keyword>
<dbReference type="SMART" id="SM00028">
    <property type="entry name" value="TPR"/>
    <property type="match status" value="5"/>
</dbReference>
<feature type="repeat" description="TPR" evidence="1">
    <location>
        <begin position="186"/>
        <end position="219"/>
    </location>
</feature>
<keyword evidence="3" id="KW-0472">Membrane</keyword>
<sequence>MIWTIIMKAFCARRKTTTALNIKQKFILLTCILFTCFNTYGQSTQLDSLKELLRITDNSLEKFKITFQLSVLTGNSDARTSLKYAQESMQLANKIQTDTLVNKATLNLANAYLQIGNYPQAFQLYQEIIKNKDSNSNALLAAYTSIGIIYYYQRDYKNALTNYSKALSFFSKTNQETDLEKLLRKEKLLNSLGILYEEMKEFDKANTFYTEALNITKQINNLNFMAHVLTNHARLYHRQGKDELALKYYLEALEIRKKVNDKLGLALSYDSLGEFYFELKDYSTAELYLKEAIILGQGIGDLLTVRRSSSNLYKLYQQQGKYKKAFNTLALNKQVSDTLFNAERSNKIAQLEMQFEFDKKQREAQAKQREKELNYLLGALGLGLSLIIVSLLYYLQRNKVKRSMLEQAHLKLEKKNLEKDIELKDKELTTNILHLMQKNELIDDISEKLLKIKQNVGADSQPAVQKVVMDLQSNLRPELLQEFEFRFQQVHEDFYVILNEKFPNLSPSERKLCAFLKLNMTTKEISAITHQSIKTIEIARTRLRKKLNLTGSEHNLVTFLSQLERA</sequence>
<dbReference type="InterPro" id="IPR011990">
    <property type="entry name" value="TPR-like_helical_dom_sf"/>
</dbReference>
<accession>A0A521DZ20</accession>
<keyword evidence="3" id="KW-0812">Transmembrane</keyword>
<dbReference type="SUPFAM" id="SSF46894">
    <property type="entry name" value="C-terminal effector domain of the bipartite response regulators"/>
    <property type="match status" value="1"/>
</dbReference>
<dbReference type="SMART" id="SM00421">
    <property type="entry name" value="HTH_LUXR"/>
    <property type="match status" value="1"/>
</dbReference>
<evidence type="ECO:0000313" key="6">
    <source>
        <dbReference type="Proteomes" id="UP000315971"/>
    </source>
</evidence>
<keyword evidence="1" id="KW-0802">TPR repeat</keyword>
<dbReference type="InterPro" id="IPR036388">
    <property type="entry name" value="WH-like_DNA-bd_sf"/>
</dbReference>
<dbReference type="SUPFAM" id="SSF48452">
    <property type="entry name" value="TPR-like"/>
    <property type="match status" value="2"/>
</dbReference>
<keyword evidence="2" id="KW-0175">Coiled coil</keyword>